<dbReference type="Gene3D" id="3.20.20.10">
    <property type="entry name" value="Alanine racemase"/>
    <property type="match status" value="1"/>
</dbReference>
<keyword evidence="2" id="KW-0663">Pyridoxal phosphate</keyword>
<gene>
    <name evidence="5" type="ORF">GCM10007416_12670</name>
</gene>
<dbReference type="Pfam" id="PF01168">
    <property type="entry name" value="Ala_racemase_N"/>
    <property type="match status" value="1"/>
</dbReference>
<dbReference type="EMBL" id="BMEX01000003">
    <property type="protein sequence ID" value="GGA41147.1"/>
    <property type="molecule type" value="Genomic_DNA"/>
</dbReference>
<comment type="caution">
    <text evidence="5">The sequence shown here is derived from an EMBL/GenBank/DDBJ whole genome shotgun (WGS) entry which is preliminary data.</text>
</comment>
<comment type="cofactor">
    <cofactor evidence="1">
        <name>pyridoxal 5'-phosphate</name>
        <dbReference type="ChEBI" id="CHEBI:597326"/>
    </cofactor>
</comment>
<protein>
    <submittedName>
        <fullName evidence="5">Alanine racemase</fullName>
    </submittedName>
</protein>
<feature type="domain" description="Alanine racemase N-terminal" evidence="4">
    <location>
        <begin position="22"/>
        <end position="217"/>
    </location>
</feature>
<dbReference type="Proteomes" id="UP000617979">
    <property type="component" value="Unassembled WGS sequence"/>
</dbReference>
<reference evidence="6" key="1">
    <citation type="journal article" date="2019" name="Int. J. Syst. Evol. Microbiol.">
        <title>The Global Catalogue of Microorganisms (GCM) 10K type strain sequencing project: providing services to taxonomists for standard genome sequencing and annotation.</title>
        <authorList>
            <consortium name="The Broad Institute Genomics Platform"/>
            <consortium name="The Broad Institute Genome Sequencing Center for Infectious Disease"/>
            <person name="Wu L."/>
            <person name="Ma J."/>
        </authorList>
    </citation>
    <scope>NUCLEOTIDE SEQUENCE [LARGE SCALE GENOMIC DNA]</scope>
    <source>
        <strain evidence="6">CGMCC 1.12404</strain>
    </source>
</reference>
<evidence type="ECO:0000313" key="5">
    <source>
        <dbReference type="EMBL" id="GGA41147.1"/>
    </source>
</evidence>
<evidence type="ECO:0000256" key="1">
    <source>
        <dbReference type="ARBA" id="ARBA00001933"/>
    </source>
</evidence>
<dbReference type="SUPFAM" id="SSF51419">
    <property type="entry name" value="PLP-binding barrel"/>
    <property type="match status" value="1"/>
</dbReference>
<evidence type="ECO:0000256" key="2">
    <source>
        <dbReference type="ARBA" id="ARBA00022898"/>
    </source>
</evidence>
<accession>A0ABQ1GCX6</accession>
<dbReference type="InterPro" id="IPR000821">
    <property type="entry name" value="Ala_racemase"/>
</dbReference>
<organism evidence="5 6">
    <name type="scientific">Kroppenstedtia guangzhouensis</name>
    <dbReference type="NCBI Taxonomy" id="1274356"/>
    <lineage>
        <taxon>Bacteria</taxon>
        <taxon>Bacillati</taxon>
        <taxon>Bacillota</taxon>
        <taxon>Bacilli</taxon>
        <taxon>Bacillales</taxon>
        <taxon>Thermoactinomycetaceae</taxon>
        <taxon>Kroppenstedtia</taxon>
    </lineage>
</organism>
<evidence type="ECO:0000313" key="6">
    <source>
        <dbReference type="Proteomes" id="UP000617979"/>
    </source>
</evidence>
<dbReference type="RefSeq" id="WP_188431010.1">
    <property type="nucleotide sequence ID" value="NZ_BMEX01000003.1"/>
</dbReference>
<keyword evidence="6" id="KW-1185">Reference proteome</keyword>
<dbReference type="PANTHER" id="PTHR30511">
    <property type="entry name" value="ALANINE RACEMASE"/>
    <property type="match status" value="1"/>
</dbReference>
<dbReference type="InterPro" id="IPR029066">
    <property type="entry name" value="PLP-binding_barrel"/>
</dbReference>
<keyword evidence="3" id="KW-0413">Isomerase</keyword>
<name>A0ABQ1GCX6_9BACL</name>
<evidence type="ECO:0000256" key="3">
    <source>
        <dbReference type="ARBA" id="ARBA00023235"/>
    </source>
</evidence>
<proteinExistence type="predicted"/>
<dbReference type="PANTHER" id="PTHR30511:SF0">
    <property type="entry name" value="ALANINE RACEMASE, CATABOLIC-RELATED"/>
    <property type="match status" value="1"/>
</dbReference>
<sequence length="392" mass="44800">MSLTLYLNRRDWFRHMEEMEELYPGCVPVIKGNGYGFGNEVLADAAQKSGKREIAVGTVEEARQLEVSHRFDQMIVLTPVMSELMEVDLVSGRVYTVGSRDQLQFLVTAIDGLLPSGGRGAEEPFRLNLLIKCQSPMKRYGFSLEDAGLLPEWIRTAETDRVKIEIKGLSIHFPKERMTFQEKEKCIGDWLETMKQVGLPLERIYVSHLSSEQYRRLVEQWPEVGFAMRLGTDLWLADKSFITTKSTVLDVQSIRRGERFGYKQQRARRNGHLVYLAGGTANGVGLEAPVTSRGWKDRLKLTAFWLMGLFNFHLSPFTYRGKRLWFAEPPHMQTSVLFFPAGSSLPEVGEELPVQLRMTTAYFDRRVDTGEVEERMNAEENEEKGNPVHLAL</sequence>
<dbReference type="InterPro" id="IPR001608">
    <property type="entry name" value="Ala_racemase_N"/>
</dbReference>
<evidence type="ECO:0000259" key="4">
    <source>
        <dbReference type="Pfam" id="PF01168"/>
    </source>
</evidence>